<accession>A0A0B2W3G5</accession>
<feature type="compositionally biased region" description="Basic and acidic residues" evidence="1">
    <location>
        <begin position="285"/>
        <end position="296"/>
    </location>
</feature>
<organism evidence="2 3">
    <name type="scientific">Toxocara canis</name>
    <name type="common">Canine roundworm</name>
    <dbReference type="NCBI Taxonomy" id="6265"/>
    <lineage>
        <taxon>Eukaryota</taxon>
        <taxon>Metazoa</taxon>
        <taxon>Ecdysozoa</taxon>
        <taxon>Nematoda</taxon>
        <taxon>Chromadorea</taxon>
        <taxon>Rhabditida</taxon>
        <taxon>Spirurina</taxon>
        <taxon>Ascaridomorpha</taxon>
        <taxon>Ascaridoidea</taxon>
        <taxon>Toxocaridae</taxon>
        <taxon>Toxocara</taxon>
    </lineage>
</organism>
<evidence type="ECO:0000313" key="2">
    <source>
        <dbReference type="EMBL" id="KHN88533.1"/>
    </source>
</evidence>
<feature type="region of interest" description="Disordered" evidence="1">
    <location>
        <begin position="43"/>
        <end position="100"/>
    </location>
</feature>
<evidence type="ECO:0000313" key="3">
    <source>
        <dbReference type="Proteomes" id="UP000031036"/>
    </source>
</evidence>
<dbReference type="OrthoDB" id="5878011at2759"/>
<reference evidence="2 3" key="1">
    <citation type="submission" date="2014-11" db="EMBL/GenBank/DDBJ databases">
        <title>Genetic blueprint of the zoonotic pathogen Toxocara canis.</title>
        <authorList>
            <person name="Zhu X.-Q."/>
            <person name="Korhonen P.K."/>
            <person name="Cai H."/>
            <person name="Young N.D."/>
            <person name="Nejsum P."/>
            <person name="von Samson-Himmelstjerna G."/>
            <person name="Boag P.R."/>
            <person name="Tan P."/>
            <person name="Li Q."/>
            <person name="Min J."/>
            <person name="Yang Y."/>
            <person name="Wang X."/>
            <person name="Fang X."/>
            <person name="Hall R.S."/>
            <person name="Hofmann A."/>
            <person name="Sternberg P.W."/>
            <person name="Jex A.R."/>
            <person name="Gasser R.B."/>
        </authorList>
    </citation>
    <scope>NUCLEOTIDE SEQUENCE [LARGE SCALE GENOMIC DNA]</scope>
    <source>
        <strain evidence="2">PN_DK_2014</strain>
    </source>
</reference>
<dbReference type="Proteomes" id="UP000031036">
    <property type="component" value="Unassembled WGS sequence"/>
</dbReference>
<sequence>MAASQMFVDMKMSITTYGAHSGLIVHSGIHQGKSNLPLIWPYSNGTQPTSPPSIPFISTQEPVAVSQQQQQPQQSLPWRKEPSPQTSPVYSFHGTDSPPSEFIEPENVQLNVFHVDSPNYTESQSRKELKNEQAVGHHPDALLNDALTTTTTVEIFRTKVDPNNSGEYLTLPPVPAPGMDGRPQVLRAMGPDYEKWTNTRTETLSNEPVKWRDNVGSRSLFEAVPHDENYASTAIVNNAYRPAQLASTYQPAANRRLQHRNEPTSQQRAGSRRLQESPYYGDRGGQLEDDKEEKGENIYEVARSRSVEEIRKLDAPDYTRQCTHMRNDESFYEASAGNSPRRLEATRTGMAKREPRSATSEEIFHLYETRDAFGNIRAQWRKNFDDITGTTVHHCIYKITLRWISYRA</sequence>
<keyword evidence="3" id="KW-1185">Reference proteome</keyword>
<gene>
    <name evidence="2" type="ORF">Tcan_16490</name>
</gene>
<feature type="region of interest" description="Disordered" evidence="1">
    <location>
        <begin position="334"/>
        <end position="357"/>
    </location>
</feature>
<dbReference type="EMBL" id="JPKZ01000224">
    <property type="protein sequence ID" value="KHN88533.1"/>
    <property type="molecule type" value="Genomic_DNA"/>
</dbReference>
<name>A0A0B2W3G5_TOXCA</name>
<comment type="caution">
    <text evidence="2">The sequence shown here is derived from an EMBL/GenBank/DDBJ whole genome shotgun (WGS) entry which is preliminary data.</text>
</comment>
<dbReference type="AlphaFoldDB" id="A0A0B2W3G5"/>
<protein>
    <submittedName>
        <fullName evidence="2">Uncharacterized protein</fullName>
    </submittedName>
</protein>
<evidence type="ECO:0000256" key="1">
    <source>
        <dbReference type="SAM" id="MobiDB-lite"/>
    </source>
</evidence>
<feature type="region of interest" description="Disordered" evidence="1">
    <location>
        <begin position="255"/>
        <end position="296"/>
    </location>
</feature>
<feature type="compositionally biased region" description="Basic and acidic residues" evidence="1">
    <location>
        <begin position="341"/>
        <end position="356"/>
    </location>
</feature>
<proteinExistence type="predicted"/>